<evidence type="ECO:0000313" key="4">
    <source>
        <dbReference type="Proteomes" id="UP000275078"/>
    </source>
</evidence>
<dbReference type="AlphaFoldDB" id="A0A3N4HDQ0"/>
<feature type="region of interest" description="Disordered" evidence="1">
    <location>
        <begin position="183"/>
        <end position="230"/>
    </location>
</feature>
<sequence length="902" mass="102278">MDPNQQRRARPPPTLHRRGSSAVRPTRDSSLPDRVRWIRKEVEEMGFESILEVFKHQFDMIHAGGKGKQTQDYAWMRGYVESGKYFSIIRELLIGGVMTDKWASAALIGDTGMMDGLFVPIVGKEVGRELRGLCKTMSGGLDEVTPKTLLDFSFERLKRMVNEGAPKLDRILKMAVGLKDGKNDIESDTSSGASGSAGERDGSQEGSGDGDDSVDGKKKKKNRRKPKQKKDRHLMVAVAISILCYARTNRANVLQGILGYFSMTCSVPKRAVASYVRLGLSVSYNSIISMSKRISACIHEEYKQMVKEEVSVWVWDNLNRTYDVAKRTLTKTGHMSHETQPFIAFLPPSLPAATRSHLEAGNIDRRAALNLKSADLVPDMKELKKRAKVHFFDVLWKHHRYAMRIHTIGHARPKLEGYFKIDLSQTRLYPLPTLDLDEAKTEDTLRILEAVEDELQLPGSFFEDGGFEQMTGGDLLTFKNTTRAMYQRTEALSFADSKNYFEPMFGMFHYCMAAQKVIVRNYWLRDDGKDIISIARYAALIRDNKVNLKCNDYRSTDYFLDDLLDGHILATFMTQVKVKTPEELSKWLRDEDNRNKWKKHVSALMDTVFNPTSIQKRRFHPETGEGLNNPGPVPPSFEEGGPAESTGDTLDGVGLSSHDGKARDVAMENAILFMRDMLVYREMRNAISEGASGRLFECIRYFGLVFQGTGNGNYALASSHFIACYLHMWDSKAKAVWLNSVLINPSGEAGSWVALDLYNEWCIRYAKEHVRAWTNQMNDDYNRIHLIRQLPLMQKIKRHISDSAHATDYGTHSTVTDSKGTVRIFVRDMITEDIFNRQIRVRCKGKDNSLLREANDLLGNGLSKLMVPDNPIKKFRKSVRCNWKSDSTLFSGFSSDDDDSDE</sequence>
<dbReference type="Pfam" id="PF20231">
    <property type="entry name" value="DUF6589"/>
    <property type="match status" value="1"/>
</dbReference>
<dbReference type="EMBL" id="ML119966">
    <property type="protein sequence ID" value="RPA71148.1"/>
    <property type="molecule type" value="Genomic_DNA"/>
</dbReference>
<evidence type="ECO:0000313" key="3">
    <source>
        <dbReference type="EMBL" id="RPA71148.1"/>
    </source>
</evidence>
<accession>A0A3N4HDQ0</accession>
<reference evidence="3 4" key="1">
    <citation type="journal article" date="2018" name="Nat. Ecol. Evol.">
        <title>Pezizomycetes genomes reveal the molecular basis of ectomycorrhizal truffle lifestyle.</title>
        <authorList>
            <person name="Murat C."/>
            <person name="Payen T."/>
            <person name="Noel B."/>
            <person name="Kuo A."/>
            <person name="Morin E."/>
            <person name="Chen J."/>
            <person name="Kohler A."/>
            <person name="Krizsan K."/>
            <person name="Balestrini R."/>
            <person name="Da Silva C."/>
            <person name="Montanini B."/>
            <person name="Hainaut M."/>
            <person name="Levati E."/>
            <person name="Barry K.W."/>
            <person name="Belfiori B."/>
            <person name="Cichocki N."/>
            <person name="Clum A."/>
            <person name="Dockter R.B."/>
            <person name="Fauchery L."/>
            <person name="Guy J."/>
            <person name="Iotti M."/>
            <person name="Le Tacon F."/>
            <person name="Lindquist E.A."/>
            <person name="Lipzen A."/>
            <person name="Malagnac F."/>
            <person name="Mello A."/>
            <person name="Molinier V."/>
            <person name="Miyauchi S."/>
            <person name="Poulain J."/>
            <person name="Riccioni C."/>
            <person name="Rubini A."/>
            <person name="Sitrit Y."/>
            <person name="Splivallo R."/>
            <person name="Traeger S."/>
            <person name="Wang M."/>
            <person name="Zifcakova L."/>
            <person name="Wipf D."/>
            <person name="Zambonelli A."/>
            <person name="Paolocci F."/>
            <person name="Nowrousian M."/>
            <person name="Ottonello S."/>
            <person name="Baldrian P."/>
            <person name="Spatafora J.W."/>
            <person name="Henrissat B."/>
            <person name="Nagy L.G."/>
            <person name="Aury J.M."/>
            <person name="Wincker P."/>
            <person name="Grigoriev I.V."/>
            <person name="Bonfante P."/>
            <person name="Martin F.M."/>
        </authorList>
    </citation>
    <scope>NUCLEOTIDE SEQUENCE [LARGE SCALE GENOMIC DNA]</scope>
    <source>
        <strain evidence="3 4">RN42</strain>
    </source>
</reference>
<feature type="compositionally biased region" description="Basic residues" evidence="1">
    <location>
        <begin position="217"/>
        <end position="230"/>
    </location>
</feature>
<evidence type="ECO:0000256" key="1">
    <source>
        <dbReference type="SAM" id="MobiDB-lite"/>
    </source>
</evidence>
<feature type="compositionally biased region" description="Low complexity" evidence="1">
    <location>
        <begin position="188"/>
        <end position="197"/>
    </location>
</feature>
<evidence type="ECO:0000259" key="2">
    <source>
        <dbReference type="Pfam" id="PF20231"/>
    </source>
</evidence>
<feature type="domain" description="DUF6589" evidence="2">
    <location>
        <begin position="376"/>
        <end position="811"/>
    </location>
</feature>
<dbReference type="InterPro" id="IPR046496">
    <property type="entry name" value="DUF6589"/>
</dbReference>
<dbReference type="STRING" id="1160509.A0A3N4HDQ0"/>
<name>A0A3N4HDQ0_ASCIM</name>
<feature type="compositionally biased region" description="Basic residues" evidence="1">
    <location>
        <begin position="7"/>
        <end position="19"/>
    </location>
</feature>
<feature type="region of interest" description="Disordered" evidence="1">
    <location>
        <begin position="619"/>
        <end position="659"/>
    </location>
</feature>
<keyword evidence="4" id="KW-1185">Reference proteome</keyword>
<gene>
    <name evidence="3" type="ORF">BJ508DRAFT_336342</name>
</gene>
<proteinExistence type="predicted"/>
<protein>
    <recommendedName>
        <fullName evidence="2">DUF6589 domain-containing protein</fullName>
    </recommendedName>
</protein>
<dbReference type="Proteomes" id="UP000275078">
    <property type="component" value="Unassembled WGS sequence"/>
</dbReference>
<feature type="region of interest" description="Disordered" evidence="1">
    <location>
        <begin position="1"/>
        <end position="28"/>
    </location>
</feature>
<dbReference type="OrthoDB" id="5426536at2759"/>
<organism evidence="3 4">
    <name type="scientific">Ascobolus immersus RN42</name>
    <dbReference type="NCBI Taxonomy" id="1160509"/>
    <lineage>
        <taxon>Eukaryota</taxon>
        <taxon>Fungi</taxon>
        <taxon>Dikarya</taxon>
        <taxon>Ascomycota</taxon>
        <taxon>Pezizomycotina</taxon>
        <taxon>Pezizomycetes</taxon>
        <taxon>Pezizales</taxon>
        <taxon>Ascobolaceae</taxon>
        <taxon>Ascobolus</taxon>
    </lineage>
</organism>